<feature type="transmembrane region" description="Helical" evidence="1">
    <location>
        <begin position="12"/>
        <end position="31"/>
    </location>
</feature>
<feature type="transmembrane region" description="Helical" evidence="1">
    <location>
        <begin position="258"/>
        <end position="284"/>
    </location>
</feature>
<evidence type="ECO:0000313" key="3">
    <source>
        <dbReference type="Proteomes" id="UP000494330"/>
    </source>
</evidence>
<proteinExistence type="predicted"/>
<keyword evidence="1" id="KW-0812">Transmembrane</keyword>
<dbReference type="Proteomes" id="UP000494330">
    <property type="component" value="Unassembled WGS sequence"/>
</dbReference>
<keyword evidence="1" id="KW-0472">Membrane</keyword>
<protein>
    <submittedName>
        <fullName evidence="2">Uncharacterized protein</fullName>
    </submittedName>
</protein>
<evidence type="ECO:0000256" key="1">
    <source>
        <dbReference type="SAM" id="Phobius"/>
    </source>
</evidence>
<feature type="transmembrane region" description="Helical" evidence="1">
    <location>
        <begin position="123"/>
        <end position="147"/>
    </location>
</feature>
<accession>A0A6P2L469</accession>
<name>A0A6P2L469_9BURK</name>
<dbReference type="RefSeq" id="WP_034196923.1">
    <property type="nucleotide sequence ID" value="NZ_CABVQD010000007.1"/>
</dbReference>
<feature type="transmembrane region" description="Helical" evidence="1">
    <location>
        <begin position="167"/>
        <end position="188"/>
    </location>
</feature>
<keyword evidence="1" id="KW-1133">Transmembrane helix</keyword>
<gene>
    <name evidence="2" type="ORF">BPA30113_02723</name>
</gene>
<organism evidence="2 3">
    <name type="scientific">Burkholderia paludis</name>
    <dbReference type="NCBI Taxonomy" id="1506587"/>
    <lineage>
        <taxon>Bacteria</taxon>
        <taxon>Pseudomonadati</taxon>
        <taxon>Pseudomonadota</taxon>
        <taxon>Betaproteobacteria</taxon>
        <taxon>Burkholderiales</taxon>
        <taxon>Burkholderiaceae</taxon>
        <taxon>Burkholderia</taxon>
        <taxon>Burkholderia cepacia complex</taxon>
    </lineage>
</organism>
<sequence>MNSPARPISLPGIAALIAAVFTTAPFLYGLYVRSTMSPLPVNVLAMQLSGFFGSLVFRTGLVYLIVRWHGERRDRLAFRRPAWPLAAFALCLAIGQVAQMLMFQTVVRSLRGGPFTLTQIVTLVVPLSAALFALVAWLGWAFVAHLFRNDALPTVTRGNARPRIAGVAAWLFASVMLILVTQAVPVLLDSFDGNPGLAALNYAATVAVPVAVAFAGALFGLPRGLERLHVWRLLGASLAAMATVLLLAYEMLSLLGSVFGIVNLVTGTLPWMVPVGIAVAYWLWFRVFYGVARRETAGTA</sequence>
<reference evidence="2 3" key="1">
    <citation type="submission" date="2019-09" db="EMBL/GenBank/DDBJ databases">
        <authorList>
            <person name="Depoorter E."/>
        </authorList>
    </citation>
    <scope>NUCLEOTIDE SEQUENCE [LARGE SCALE GENOMIC DNA]</scope>
    <source>
        <strain evidence="2">LMG 30113</strain>
    </source>
</reference>
<feature type="transmembrane region" description="Helical" evidence="1">
    <location>
        <begin position="82"/>
        <end position="103"/>
    </location>
</feature>
<dbReference type="EMBL" id="CABVQD010000007">
    <property type="protein sequence ID" value="VWB61446.1"/>
    <property type="molecule type" value="Genomic_DNA"/>
</dbReference>
<keyword evidence="3" id="KW-1185">Reference proteome</keyword>
<feature type="transmembrane region" description="Helical" evidence="1">
    <location>
        <begin position="233"/>
        <end position="252"/>
    </location>
</feature>
<evidence type="ECO:0000313" key="2">
    <source>
        <dbReference type="EMBL" id="VWB61446.1"/>
    </source>
</evidence>
<dbReference type="AlphaFoldDB" id="A0A6P2L469"/>
<feature type="transmembrane region" description="Helical" evidence="1">
    <location>
        <begin position="51"/>
        <end position="70"/>
    </location>
</feature>
<feature type="transmembrane region" description="Helical" evidence="1">
    <location>
        <begin position="200"/>
        <end position="221"/>
    </location>
</feature>